<evidence type="ECO:0000313" key="5">
    <source>
        <dbReference type="EMBL" id="MBP2475678.1"/>
    </source>
</evidence>
<dbReference type="PANTHER" id="PTHR43004">
    <property type="entry name" value="TRK SYSTEM POTASSIUM UPTAKE PROTEIN"/>
    <property type="match status" value="1"/>
</dbReference>
<dbReference type="EMBL" id="JAGIOO010000001">
    <property type="protein sequence ID" value="MBP2475678.1"/>
    <property type="molecule type" value="Genomic_DNA"/>
</dbReference>
<reference evidence="5 6" key="1">
    <citation type="submission" date="2021-03" db="EMBL/GenBank/DDBJ databases">
        <title>Sequencing the genomes of 1000 actinobacteria strains.</title>
        <authorList>
            <person name="Klenk H.-P."/>
        </authorList>
    </citation>
    <scope>NUCLEOTIDE SEQUENCE [LARGE SCALE GENOMIC DNA]</scope>
    <source>
        <strain evidence="5 6">DSM 44580</strain>
    </source>
</reference>
<evidence type="ECO:0000256" key="3">
    <source>
        <dbReference type="ARBA" id="ARBA00022827"/>
    </source>
</evidence>
<dbReference type="PRINTS" id="PR00420">
    <property type="entry name" value="RNGMNOXGNASE"/>
</dbReference>
<dbReference type="Proteomes" id="UP001519363">
    <property type="component" value="Unassembled WGS sequence"/>
</dbReference>
<evidence type="ECO:0000256" key="2">
    <source>
        <dbReference type="ARBA" id="ARBA00022630"/>
    </source>
</evidence>
<dbReference type="RefSeq" id="WP_209707228.1">
    <property type="nucleotide sequence ID" value="NZ_JAGIOO010000001.1"/>
</dbReference>
<dbReference type="Pfam" id="PF01494">
    <property type="entry name" value="FAD_binding_3"/>
    <property type="match status" value="1"/>
</dbReference>
<dbReference type="SUPFAM" id="SSF51905">
    <property type="entry name" value="FAD/NAD(P)-binding domain"/>
    <property type="match status" value="1"/>
</dbReference>
<dbReference type="Gene3D" id="3.50.50.60">
    <property type="entry name" value="FAD/NAD(P)-binding domain"/>
    <property type="match status" value="1"/>
</dbReference>
<keyword evidence="3" id="KW-0274">FAD</keyword>
<gene>
    <name evidence="5" type="ORF">JOF53_004550</name>
</gene>
<dbReference type="InterPro" id="IPR050641">
    <property type="entry name" value="RIFMO-like"/>
</dbReference>
<dbReference type="InterPro" id="IPR002938">
    <property type="entry name" value="FAD-bd"/>
</dbReference>
<dbReference type="Gene3D" id="3.30.70.2450">
    <property type="match status" value="1"/>
</dbReference>
<dbReference type="InterPro" id="IPR036188">
    <property type="entry name" value="FAD/NAD-bd_sf"/>
</dbReference>
<proteinExistence type="predicted"/>
<keyword evidence="2" id="KW-0285">Flavoprotein</keyword>
<comment type="cofactor">
    <cofactor evidence="1">
        <name>FAD</name>
        <dbReference type="ChEBI" id="CHEBI:57692"/>
    </cofactor>
</comment>
<keyword evidence="6" id="KW-1185">Reference proteome</keyword>
<name>A0ABS5AGG9_9PSEU</name>
<accession>A0ABS5AGG9</accession>
<evidence type="ECO:0000256" key="1">
    <source>
        <dbReference type="ARBA" id="ARBA00001974"/>
    </source>
</evidence>
<dbReference type="Gene3D" id="3.40.30.120">
    <property type="match status" value="1"/>
</dbReference>
<evidence type="ECO:0000313" key="6">
    <source>
        <dbReference type="Proteomes" id="UP001519363"/>
    </source>
</evidence>
<sequence>MAVLVVGAGPTGLVLACALLSRGVPVRLVDRASAPLRTTRALGLHVTGVEVLDRLGALADLPQRGTSVGTLRINSGGIERARLPVHRSVPGSRHQTLMVAQTEVEAELRRLFEELGGQVDWGHELVALGQDADGVTATLAGPGGPQTVRAEWLVGCDGACSAVRELGGFGFPGHEVASNFLLADVHLDWGLPRDSTAVWFSRDGVFAALPLPQPKLWRLVAPAPEGCPVPEDDVLGRLNELLPERTGYRGVHFAGATWTSVFPIDHHLADRYRRGRVLLAGDAAHVHGPMGAQGLSTGMNDADNLAWKLALVASGRASAELLDTYEAERRPVAQEVLSATEDATRLVLGNDRLTRFVRDHLLSPLLSLRPVRRRLAAFGEYPRVHYRRGPLARWLPGFGPRPGDRVRDLACHRLDGTPTRLHAELRGRWALLGRHEAVAPVVRELLGDDVVVLDRPGSEVWLVRPDAHLGWRGRPAPARLHRWLENVLRTGRAA</sequence>
<dbReference type="PANTHER" id="PTHR43004:SF19">
    <property type="entry name" value="BINDING MONOOXYGENASE, PUTATIVE (JCVI)-RELATED"/>
    <property type="match status" value="1"/>
</dbReference>
<organism evidence="5 6">
    <name type="scientific">Crossiella equi</name>
    <dbReference type="NCBI Taxonomy" id="130796"/>
    <lineage>
        <taxon>Bacteria</taxon>
        <taxon>Bacillati</taxon>
        <taxon>Actinomycetota</taxon>
        <taxon>Actinomycetes</taxon>
        <taxon>Pseudonocardiales</taxon>
        <taxon>Pseudonocardiaceae</taxon>
        <taxon>Crossiella</taxon>
    </lineage>
</organism>
<protein>
    <submittedName>
        <fullName evidence="5">4,5-epoxidase</fullName>
    </submittedName>
</protein>
<comment type="caution">
    <text evidence="5">The sequence shown here is derived from an EMBL/GenBank/DDBJ whole genome shotgun (WGS) entry which is preliminary data.</text>
</comment>
<evidence type="ECO:0000259" key="4">
    <source>
        <dbReference type="Pfam" id="PF01494"/>
    </source>
</evidence>
<feature type="domain" description="FAD-binding" evidence="4">
    <location>
        <begin position="2"/>
        <end position="338"/>
    </location>
</feature>